<dbReference type="Pfam" id="PF04055">
    <property type="entry name" value="Radical_SAM"/>
    <property type="match status" value="1"/>
</dbReference>
<evidence type="ECO:0000256" key="3">
    <source>
        <dbReference type="ARBA" id="ARBA00022723"/>
    </source>
</evidence>
<dbReference type="GO" id="GO:0051536">
    <property type="term" value="F:iron-sulfur cluster binding"/>
    <property type="evidence" value="ECO:0007669"/>
    <property type="project" value="UniProtKB-KW"/>
</dbReference>
<dbReference type="PROSITE" id="PS51918">
    <property type="entry name" value="RADICAL_SAM"/>
    <property type="match status" value="1"/>
</dbReference>
<dbReference type="InterPro" id="IPR024032">
    <property type="entry name" value="rSAM_paired_HxsC"/>
</dbReference>
<evidence type="ECO:0000256" key="4">
    <source>
        <dbReference type="ARBA" id="ARBA00023004"/>
    </source>
</evidence>
<protein>
    <submittedName>
        <fullName evidence="7">His-Xaa-Ser system radical SAM maturase HxsC</fullName>
    </submittedName>
</protein>
<dbReference type="PANTHER" id="PTHR11228:SF7">
    <property type="entry name" value="PQQA PEPTIDE CYCLASE"/>
    <property type="match status" value="1"/>
</dbReference>
<dbReference type="GO" id="GO:0046872">
    <property type="term" value="F:metal ion binding"/>
    <property type="evidence" value="ECO:0007669"/>
    <property type="project" value="UniProtKB-KW"/>
</dbReference>
<evidence type="ECO:0000313" key="7">
    <source>
        <dbReference type="EMBL" id="MDB9224182.1"/>
    </source>
</evidence>
<evidence type="ECO:0000256" key="5">
    <source>
        <dbReference type="ARBA" id="ARBA00023014"/>
    </source>
</evidence>
<evidence type="ECO:0000313" key="8">
    <source>
        <dbReference type="Proteomes" id="UP001212263"/>
    </source>
</evidence>
<keyword evidence="3" id="KW-0479">Metal-binding</keyword>
<dbReference type="EMBL" id="JAQMRD010000021">
    <property type="protein sequence ID" value="MDB9224182.1"/>
    <property type="molecule type" value="Genomic_DNA"/>
</dbReference>
<evidence type="ECO:0000256" key="1">
    <source>
        <dbReference type="ARBA" id="ARBA00001966"/>
    </source>
</evidence>
<dbReference type="SUPFAM" id="SSF102114">
    <property type="entry name" value="Radical SAM enzymes"/>
    <property type="match status" value="1"/>
</dbReference>
<dbReference type="SFLD" id="SFLDS00029">
    <property type="entry name" value="Radical_SAM"/>
    <property type="match status" value="1"/>
</dbReference>
<sequence length="379" mass="43352">MKQIQGNPFNIEDDIVGRITFGKNIFHRANEIWACKDTATPAFGYVATITANEAITDNGKPFCVVNDINDFHEGDVVVINKQGEIIFVYEVKSNHNAIMVTERCNHRCIMCPQPPILHEKDKTPFNLKLISLFNKHTQEIGLTGGEPTLIGDNLFVLINHIKKELPKTAISILSNGVKFADKEYAMKLAKCRHHDLQIDIPLFSDIAEEHNRIVGAKTFYKTVQGLYNLALFHQRIGIRIVIHKQTYKRLPQFADFIYHNFPFVAQVAFMQMETIGLAKENFDQLWIDPYDYNTELREAVLLLADRGMKPYIYNAQLCVLPEDIRCYAQQSISDWKDIYIPECEGCILRGQCAGFFESNRNAHSSHIKKIEHISSDISC</sequence>
<dbReference type="SFLD" id="SFLDG01103">
    <property type="entry name" value="Uncharacterised_Radical_SAM_Su"/>
    <property type="match status" value="1"/>
</dbReference>
<gene>
    <name evidence="7" type="primary">hxsC</name>
    <name evidence="7" type="ORF">PN645_14360</name>
</gene>
<evidence type="ECO:0000259" key="6">
    <source>
        <dbReference type="PROSITE" id="PS51918"/>
    </source>
</evidence>
<proteinExistence type="predicted"/>
<dbReference type="Gene3D" id="3.20.20.70">
    <property type="entry name" value="Aldolase class I"/>
    <property type="match status" value="1"/>
</dbReference>
<dbReference type="GO" id="GO:0003824">
    <property type="term" value="F:catalytic activity"/>
    <property type="evidence" value="ECO:0007669"/>
    <property type="project" value="InterPro"/>
</dbReference>
<dbReference type="InterPro" id="IPR050377">
    <property type="entry name" value="Radical_SAM_PqqE_MftC-like"/>
</dbReference>
<dbReference type="Proteomes" id="UP001212263">
    <property type="component" value="Unassembled WGS sequence"/>
</dbReference>
<dbReference type="SFLD" id="SFLDG01067">
    <property type="entry name" value="SPASM/twitch_domain_containing"/>
    <property type="match status" value="1"/>
</dbReference>
<dbReference type="InterPro" id="IPR007197">
    <property type="entry name" value="rSAM"/>
</dbReference>
<dbReference type="CDD" id="cd01335">
    <property type="entry name" value="Radical_SAM"/>
    <property type="match status" value="1"/>
</dbReference>
<keyword evidence="4" id="KW-0408">Iron</keyword>
<accession>A0AAW6FMI9</accession>
<evidence type="ECO:0000256" key="2">
    <source>
        <dbReference type="ARBA" id="ARBA00022691"/>
    </source>
</evidence>
<keyword evidence="2" id="KW-0949">S-adenosyl-L-methionine</keyword>
<reference evidence="7" key="1">
    <citation type="submission" date="2023-01" db="EMBL/GenBank/DDBJ databases">
        <title>Human gut microbiome strain richness.</title>
        <authorList>
            <person name="Chen-Liaw A."/>
        </authorList>
    </citation>
    <scope>NUCLEOTIDE SEQUENCE</scope>
    <source>
        <strain evidence="7">RTP21484st1_B7_RTP21484_190118</strain>
    </source>
</reference>
<dbReference type="InterPro" id="IPR013785">
    <property type="entry name" value="Aldolase_TIM"/>
</dbReference>
<dbReference type="PANTHER" id="PTHR11228">
    <property type="entry name" value="RADICAL SAM DOMAIN PROTEIN"/>
    <property type="match status" value="1"/>
</dbReference>
<comment type="caution">
    <text evidence="7">The sequence shown here is derived from an EMBL/GenBank/DDBJ whole genome shotgun (WGS) entry which is preliminary data.</text>
</comment>
<keyword evidence="5" id="KW-0411">Iron-sulfur</keyword>
<dbReference type="NCBIfam" id="TIGR03977">
    <property type="entry name" value="rSAM_pair_HxsC"/>
    <property type="match status" value="1"/>
</dbReference>
<name>A0AAW6FMI9_9BACT</name>
<feature type="domain" description="Radical SAM core" evidence="6">
    <location>
        <begin position="90"/>
        <end position="309"/>
    </location>
</feature>
<dbReference type="AlphaFoldDB" id="A0AAW6FMI9"/>
<dbReference type="RefSeq" id="WP_272054838.1">
    <property type="nucleotide sequence ID" value="NZ_JAQMRB010000022.1"/>
</dbReference>
<dbReference type="InterPro" id="IPR058240">
    <property type="entry name" value="rSAM_sf"/>
</dbReference>
<comment type="cofactor">
    <cofactor evidence="1">
        <name>[4Fe-4S] cluster</name>
        <dbReference type="ChEBI" id="CHEBI:49883"/>
    </cofactor>
</comment>
<organism evidence="7 8">
    <name type="scientific">Odoribacter splanchnicus</name>
    <dbReference type="NCBI Taxonomy" id="28118"/>
    <lineage>
        <taxon>Bacteria</taxon>
        <taxon>Pseudomonadati</taxon>
        <taxon>Bacteroidota</taxon>
        <taxon>Bacteroidia</taxon>
        <taxon>Bacteroidales</taxon>
        <taxon>Odoribacteraceae</taxon>
        <taxon>Odoribacter</taxon>
    </lineage>
</organism>